<dbReference type="GO" id="GO:0046872">
    <property type="term" value="F:metal ion binding"/>
    <property type="evidence" value="ECO:0007669"/>
    <property type="project" value="InterPro"/>
</dbReference>
<dbReference type="GO" id="GO:0016756">
    <property type="term" value="F:glutathione gamma-glutamylcysteinyltransferase activity"/>
    <property type="evidence" value="ECO:0007669"/>
    <property type="project" value="InterPro"/>
</dbReference>
<dbReference type="InterPro" id="IPR040409">
    <property type="entry name" value="PCS-like"/>
</dbReference>
<evidence type="ECO:0000313" key="4">
    <source>
        <dbReference type="Proteomes" id="UP000712281"/>
    </source>
</evidence>
<comment type="caution">
    <text evidence="3">The sequence shown here is derived from an EMBL/GenBank/DDBJ whole genome shotgun (WGS) entry which is preliminary data.</text>
</comment>
<feature type="domain" description="Phytochelatin synthase C-terminal" evidence="2">
    <location>
        <begin position="31"/>
        <end position="203"/>
    </location>
</feature>
<dbReference type="GO" id="GO:0098849">
    <property type="term" value="P:cellular detoxification of cadmium ion"/>
    <property type="evidence" value="ECO:0007669"/>
    <property type="project" value="TreeGrafter"/>
</dbReference>
<evidence type="ECO:0000259" key="2">
    <source>
        <dbReference type="Pfam" id="PF09328"/>
    </source>
</evidence>
<proteinExistence type="predicted"/>
<dbReference type="PANTHER" id="PTHR33447">
    <property type="entry name" value="GLUTATHIONE GAMMA-GLUTAMYLCYSTEINYLTRANSFERASE"/>
    <property type="match status" value="1"/>
</dbReference>
<name>A0A8S9H210_BRACR</name>
<gene>
    <name evidence="3" type="ORF">F2Q68_00035697</name>
</gene>
<dbReference type="Pfam" id="PF09328">
    <property type="entry name" value="Phytochelatin_C"/>
    <property type="match status" value="1"/>
</dbReference>
<sequence>MKAKSLETTKDKREGSYMEKTDKRTVQSTMCILKEQEEKLRREQVVLKEVHETELFKHISKFLSTVGYEDSLTYAAAKACCQGAEILSGCSSKEFCCRETCVTCVKGPGEAEGTVVTGVVVRDGSEQNVDLLVPSTQTDCECGPEANYPAGNDVFTVLLLALPPQTWSGIKDQALMHEMKQLVSMASLPTMLQEEVLHLRRQLQLLKRCQENKEEEDFAAPAF</sequence>
<accession>A0A8S9H210</accession>
<dbReference type="GO" id="GO:0046938">
    <property type="term" value="P:phytochelatin biosynthetic process"/>
    <property type="evidence" value="ECO:0007669"/>
    <property type="project" value="InterPro"/>
</dbReference>
<dbReference type="Proteomes" id="UP000712281">
    <property type="component" value="Unassembled WGS sequence"/>
</dbReference>
<evidence type="ECO:0000313" key="3">
    <source>
        <dbReference type="EMBL" id="KAF2552083.1"/>
    </source>
</evidence>
<dbReference type="AlphaFoldDB" id="A0A8S9H210"/>
<reference evidence="3" key="1">
    <citation type="submission" date="2019-12" db="EMBL/GenBank/DDBJ databases">
        <title>Genome sequencing and annotation of Brassica cretica.</title>
        <authorList>
            <person name="Studholme D.J."/>
            <person name="Sarris P.F."/>
        </authorList>
    </citation>
    <scope>NUCLEOTIDE SEQUENCE</scope>
    <source>
        <strain evidence="3">PFS-001/15</strain>
        <tissue evidence="3">Leaf</tissue>
    </source>
</reference>
<dbReference type="GO" id="GO:0010273">
    <property type="term" value="P:detoxification of copper ion"/>
    <property type="evidence" value="ECO:0007669"/>
    <property type="project" value="TreeGrafter"/>
</dbReference>
<feature type="region of interest" description="Disordered" evidence="1">
    <location>
        <begin position="1"/>
        <end position="22"/>
    </location>
</feature>
<dbReference type="PANTHER" id="PTHR33447:SF2">
    <property type="entry name" value="GLUTATHIONE GAMMA-GLUTAMYLCYSTEINYLTRANSFERASE"/>
    <property type="match status" value="1"/>
</dbReference>
<organism evidence="3 4">
    <name type="scientific">Brassica cretica</name>
    <name type="common">Mustard</name>
    <dbReference type="NCBI Taxonomy" id="69181"/>
    <lineage>
        <taxon>Eukaryota</taxon>
        <taxon>Viridiplantae</taxon>
        <taxon>Streptophyta</taxon>
        <taxon>Embryophyta</taxon>
        <taxon>Tracheophyta</taxon>
        <taxon>Spermatophyta</taxon>
        <taxon>Magnoliopsida</taxon>
        <taxon>eudicotyledons</taxon>
        <taxon>Gunneridae</taxon>
        <taxon>Pentapetalae</taxon>
        <taxon>rosids</taxon>
        <taxon>malvids</taxon>
        <taxon>Brassicales</taxon>
        <taxon>Brassicaceae</taxon>
        <taxon>Brassiceae</taxon>
        <taxon>Brassica</taxon>
    </lineage>
</organism>
<protein>
    <recommendedName>
        <fullName evidence="2">Phytochelatin synthase C-terminal domain-containing protein</fullName>
    </recommendedName>
</protein>
<dbReference type="InterPro" id="IPR015407">
    <property type="entry name" value="Phytochelatin_synthase_C"/>
</dbReference>
<dbReference type="EMBL" id="QGKW02001988">
    <property type="protein sequence ID" value="KAF2552083.1"/>
    <property type="molecule type" value="Genomic_DNA"/>
</dbReference>
<evidence type="ECO:0000256" key="1">
    <source>
        <dbReference type="SAM" id="MobiDB-lite"/>
    </source>
</evidence>